<keyword evidence="2" id="KW-1185">Reference proteome</keyword>
<dbReference type="EMBL" id="KZ679264">
    <property type="protein sequence ID" value="PTB39235.1"/>
    <property type="molecule type" value="Genomic_DNA"/>
</dbReference>
<reference evidence="1 2" key="1">
    <citation type="submission" date="2016-07" db="EMBL/GenBank/DDBJ databases">
        <title>Multiple horizontal gene transfer events from other fungi enriched the ability of initially mycotrophic Trichoderma (Ascomycota) to feed on dead plant biomass.</title>
        <authorList>
            <consortium name="DOE Joint Genome Institute"/>
            <person name="Aerts A."/>
            <person name="Atanasova L."/>
            <person name="Chenthamara K."/>
            <person name="Zhang J."/>
            <person name="Grujic M."/>
            <person name="Henrissat B."/>
            <person name="Kuo A."/>
            <person name="Salamov A."/>
            <person name="Lipzen A."/>
            <person name="Labutti K."/>
            <person name="Barry K."/>
            <person name="Miao Y."/>
            <person name="Rahimi M.J."/>
            <person name="Shen Q."/>
            <person name="Grigoriev I.V."/>
            <person name="Kubicek C.P."/>
            <person name="Druzhinina I.S."/>
        </authorList>
    </citation>
    <scope>NUCLEOTIDE SEQUENCE [LARGE SCALE GENOMIC DNA]</scope>
    <source>
        <strain evidence="1 2">CBS 433.97</strain>
    </source>
</reference>
<accession>A0A2T3Z360</accession>
<evidence type="ECO:0000313" key="2">
    <source>
        <dbReference type="Proteomes" id="UP000240493"/>
    </source>
</evidence>
<dbReference type="OrthoDB" id="3766406at2759"/>
<evidence type="ECO:0008006" key="3">
    <source>
        <dbReference type="Google" id="ProtNLM"/>
    </source>
</evidence>
<gene>
    <name evidence="1" type="ORF">M441DRAFT_460102</name>
</gene>
<dbReference type="AlphaFoldDB" id="A0A2T3Z360"/>
<name>A0A2T3Z360_TRIA4</name>
<sequence length="449" mass="52373">MRDTVEIRCRTQGLPEGTTSENMQARVESHFPANTETPPRHLFDLPNELLYLIIGHTELPCRMSLALSCKFLMSLAFPGNDLPRLNHADKRKLLLSLQRDLPKSYLCPCCNELQRLKPELNWEGQDHKWTCDMSNGYMLNSTWRNGHIELHKHIIFSDEYYKFMKHGNICFMDAYLTMSRHSYGLLHGISLRHLERCVSFETELELDQCLHGIFRTEANMKRAMRRVYGIKVQEPTFNWIPEEQPRGKGLWRFSLRYSPKIIDNKLYIARFFTIAGPSVSWADLARLLNSIQPKICNHMSCMIIMYPVTPMYSWTIPCGHPGDFDFEFFPERMRRYWKACGFTLGKGSCLLCNTDYDVSLTKDETKEEWNFSCSSYHCLGPCQTPMDPLWNYFANIGGERAGFLRYYYLSHEEGRPCGPDGNELIFGHPTMNGEVRRKWLEKSTKSESL</sequence>
<dbReference type="STRING" id="1042311.A0A2T3Z360"/>
<organism evidence="1 2">
    <name type="scientific">Trichoderma asperellum (strain ATCC 204424 / CBS 433.97 / NBRC 101777)</name>
    <dbReference type="NCBI Taxonomy" id="1042311"/>
    <lineage>
        <taxon>Eukaryota</taxon>
        <taxon>Fungi</taxon>
        <taxon>Dikarya</taxon>
        <taxon>Ascomycota</taxon>
        <taxon>Pezizomycotina</taxon>
        <taxon>Sordariomycetes</taxon>
        <taxon>Hypocreomycetidae</taxon>
        <taxon>Hypocreales</taxon>
        <taxon>Hypocreaceae</taxon>
        <taxon>Trichoderma</taxon>
    </lineage>
</organism>
<dbReference type="Proteomes" id="UP000240493">
    <property type="component" value="Unassembled WGS sequence"/>
</dbReference>
<proteinExistence type="predicted"/>
<evidence type="ECO:0000313" key="1">
    <source>
        <dbReference type="EMBL" id="PTB39235.1"/>
    </source>
</evidence>
<protein>
    <recommendedName>
        <fullName evidence="3">F-box domain-containing protein</fullName>
    </recommendedName>
</protein>